<evidence type="ECO:0000313" key="1">
    <source>
        <dbReference type="EMBL" id="OEU39244.1"/>
    </source>
</evidence>
<accession>A0A1E7G2P7</accession>
<dbReference type="RefSeq" id="WP_075070593.1">
    <property type="nucleotide sequence ID" value="NZ_CM007353.1"/>
</dbReference>
<name>A0A1E7G2P7_LACLC</name>
<comment type="caution">
    <text evidence="1">The sequence shown here is derived from an EMBL/GenBank/DDBJ whole genome shotgun (WGS) entry which is preliminary data.</text>
</comment>
<sequence>MYSLKSIEILDDPYGLEQVNCLEQPVGIALNSYNKDYYNLFLIFHKLIQCYKVDFYYQKNIHKCPTMDRISVVLMREFGIDLKCKNLDHDFLDFINLNLSKNNPVFVPANLKELYYSLHYKTSDWIHLFLLYEYNSNTNLYSTLDSSQVYQEFSNYYKFVIPTNILEKIYRSSRENLSSKGVYYFDSNQISKNIDVVHFVKKCLYLFCFKRMDMPFIEKDLLKEGIEKNTLSKSDIRKFFNILHYKEVFFKELNRFFVNIEVSPELREEFKKSYQDLIKEAKMVVPKITYQLYKKNYSNANDKFEVIIKKELRVTNVLLKIYEKISESEVELGHDNTHYVVYNNKDNIVNNLSKENFNFDFNTKNIYNNWFSDEAPSIILCDKSSQMDIKGIRIGADFEVLKSKKDSFFMAGIYFKTGKGSRYLFGIQSNNSICFEKTAIDPELIKFPNDTKTVHLDLESNGNRLDLIKDGNIFFQVKIFC</sequence>
<evidence type="ECO:0000313" key="2">
    <source>
        <dbReference type="Proteomes" id="UP000176236"/>
    </source>
</evidence>
<protein>
    <submittedName>
        <fullName evidence="1">Uncharacterized protein</fullName>
    </submittedName>
</protein>
<dbReference type="Proteomes" id="UP000176236">
    <property type="component" value="Chromosome"/>
</dbReference>
<dbReference type="AlphaFoldDB" id="A0A1E7G2P7"/>
<organism evidence="1 2">
    <name type="scientific">Lactococcus cremoris subsp. cremoris IBB477</name>
    <dbReference type="NCBI Taxonomy" id="1449093"/>
    <lineage>
        <taxon>Bacteria</taxon>
        <taxon>Bacillati</taxon>
        <taxon>Bacillota</taxon>
        <taxon>Bacilli</taxon>
        <taxon>Lactobacillales</taxon>
        <taxon>Streptococcaceae</taxon>
        <taxon>Lactococcus</taxon>
        <taxon>Lactococcus cremoris subsp. cremoris</taxon>
    </lineage>
</organism>
<proteinExistence type="predicted"/>
<dbReference type="EMBL" id="JMMZ01000028">
    <property type="protein sequence ID" value="OEU39244.1"/>
    <property type="molecule type" value="Genomic_DNA"/>
</dbReference>
<reference evidence="1 2" key="1">
    <citation type="journal article" date="2016" name="Appl. Microbiol. Biotechnol.">
        <title>Adhesion of the genome-sequenced Lactococcus lactis subsp. cremoris IBB477 strain is mediated by specific molecular determinants.</title>
        <authorList>
            <person name="Radziwill-Bienkowska J.M."/>
            <person name="Le D.T."/>
            <person name="Szczesny P."/>
            <person name="Duviau M.P."/>
            <person name="Aleksandrzak-Piekarczyk T."/>
            <person name="Loubiere P."/>
            <person name="Mercier-Bonin M."/>
            <person name="Bardowski J.K."/>
            <person name="Kowalczyk M."/>
        </authorList>
    </citation>
    <scope>NUCLEOTIDE SEQUENCE [LARGE SCALE GENOMIC DNA]</scope>
    <source>
        <strain evidence="1 2">IBB477</strain>
    </source>
</reference>
<gene>
    <name evidence="1" type="ORF">AJ89_09925</name>
</gene>